<name>A0A6V7PF67_ANACO</name>
<proteinExistence type="predicted"/>
<evidence type="ECO:0000256" key="1">
    <source>
        <dbReference type="SAM" id="MobiDB-lite"/>
    </source>
</evidence>
<reference evidence="2" key="1">
    <citation type="submission" date="2020-07" db="EMBL/GenBank/DDBJ databases">
        <authorList>
            <person name="Lin J."/>
        </authorList>
    </citation>
    <scope>NUCLEOTIDE SEQUENCE</scope>
</reference>
<gene>
    <name evidence="2" type="ORF">CB5_LOCUS12594</name>
</gene>
<organism evidence="2">
    <name type="scientific">Ananas comosus var. bracteatus</name>
    <name type="common">red pineapple</name>
    <dbReference type="NCBI Taxonomy" id="296719"/>
    <lineage>
        <taxon>Eukaryota</taxon>
        <taxon>Viridiplantae</taxon>
        <taxon>Streptophyta</taxon>
        <taxon>Embryophyta</taxon>
        <taxon>Tracheophyta</taxon>
        <taxon>Spermatophyta</taxon>
        <taxon>Magnoliopsida</taxon>
        <taxon>Liliopsida</taxon>
        <taxon>Poales</taxon>
        <taxon>Bromeliaceae</taxon>
        <taxon>Bromelioideae</taxon>
        <taxon>Ananas</taxon>
    </lineage>
</organism>
<feature type="region of interest" description="Disordered" evidence="1">
    <location>
        <begin position="86"/>
        <end position="188"/>
    </location>
</feature>
<protein>
    <submittedName>
        <fullName evidence="2">Uncharacterized protein</fullName>
    </submittedName>
</protein>
<evidence type="ECO:0000313" key="2">
    <source>
        <dbReference type="EMBL" id="CAD1829383.1"/>
    </source>
</evidence>
<feature type="compositionally biased region" description="Basic and acidic residues" evidence="1">
    <location>
        <begin position="122"/>
        <end position="168"/>
    </location>
</feature>
<sequence>MGEKLGYVGNHDFFWKQKKKNLDDNFIHIKSDKELLGAIDKLCWEDLLQIYAVKKRFGESINSSKDVDEVGSADDIPTMEEILADIGFNDSEKSLDTNDEEWAPSDDENNDKESDKDDEDSHEVNVKINNRDKTAEKRHIDVEIEIDDKGEHNEVRRRPTPKTEKRAFDSQTPTTLPDSQATSSRSIQVQTSRGQAIFQTYRHQPGRSQVGSQVARGPISVQPGRGQINVQIGRVQAWRQAGRGQAWFPTGRGRACLNPIVNSQPSNQQRRVQVVRWMPTKTKHFISYYPTREQDKVFSSSSIADLFRKKPIITWRER</sequence>
<accession>A0A6V7PF67</accession>
<feature type="compositionally biased region" description="Acidic residues" evidence="1">
    <location>
        <begin position="97"/>
        <end position="121"/>
    </location>
</feature>
<dbReference type="AlphaFoldDB" id="A0A6V7PF67"/>
<dbReference type="EMBL" id="LR862147">
    <property type="protein sequence ID" value="CAD1829383.1"/>
    <property type="molecule type" value="Genomic_DNA"/>
</dbReference>
<feature type="compositionally biased region" description="Polar residues" evidence="1">
    <location>
        <begin position="169"/>
        <end position="188"/>
    </location>
</feature>